<evidence type="ECO:0000256" key="3">
    <source>
        <dbReference type="ARBA" id="ARBA00022723"/>
    </source>
</evidence>
<evidence type="ECO:0000256" key="6">
    <source>
        <dbReference type="ARBA" id="ARBA00023239"/>
    </source>
</evidence>
<dbReference type="Proteomes" id="UP000708208">
    <property type="component" value="Unassembled WGS sequence"/>
</dbReference>
<evidence type="ECO:0000256" key="7">
    <source>
        <dbReference type="RuleBase" id="RU367085"/>
    </source>
</evidence>
<evidence type="ECO:0000256" key="4">
    <source>
        <dbReference type="ARBA" id="ARBA00022759"/>
    </source>
</evidence>
<keyword evidence="2 7" id="KW-0540">Nuclease</keyword>
<keyword evidence="7" id="KW-0732">Signal</keyword>
<keyword evidence="3 7" id="KW-0479">Metal-binding</keyword>
<dbReference type="GO" id="GO:0046872">
    <property type="term" value="F:metal ion binding"/>
    <property type="evidence" value="ECO:0007669"/>
    <property type="project" value="UniProtKB-UniRule"/>
</dbReference>
<dbReference type="GO" id="GO:0016787">
    <property type="term" value="F:hydrolase activity"/>
    <property type="evidence" value="ECO:0007669"/>
    <property type="project" value="UniProtKB-KW"/>
</dbReference>
<protein>
    <recommendedName>
        <fullName evidence="8">EndoU domain-containing protein</fullName>
    </recommendedName>
</protein>
<keyword evidence="7" id="KW-0378">Hydrolase</keyword>
<organism evidence="9 10">
    <name type="scientific">Allacma fusca</name>
    <dbReference type="NCBI Taxonomy" id="39272"/>
    <lineage>
        <taxon>Eukaryota</taxon>
        <taxon>Metazoa</taxon>
        <taxon>Ecdysozoa</taxon>
        <taxon>Arthropoda</taxon>
        <taxon>Hexapoda</taxon>
        <taxon>Collembola</taxon>
        <taxon>Symphypleona</taxon>
        <taxon>Sminthuridae</taxon>
        <taxon>Allacma</taxon>
    </lineage>
</organism>
<accession>A0A8J2KGV9</accession>
<comment type="subunit">
    <text evidence="7">Monomer.</text>
</comment>
<name>A0A8J2KGV9_9HEXA</name>
<dbReference type="PROSITE" id="PS51959">
    <property type="entry name" value="ENDOU"/>
    <property type="match status" value="1"/>
</dbReference>
<evidence type="ECO:0000256" key="2">
    <source>
        <dbReference type="ARBA" id="ARBA00022722"/>
    </source>
</evidence>
<reference evidence="9" key="1">
    <citation type="submission" date="2021-06" db="EMBL/GenBank/DDBJ databases">
        <authorList>
            <person name="Hodson N. C."/>
            <person name="Mongue J. A."/>
            <person name="Jaron S. K."/>
        </authorList>
    </citation>
    <scope>NUCLEOTIDE SEQUENCE</scope>
</reference>
<comment type="caution">
    <text evidence="9">The sequence shown here is derived from an EMBL/GenBank/DDBJ whole genome shotgun (WGS) entry which is preliminary data.</text>
</comment>
<dbReference type="EMBL" id="CAJVCH010374530">
    <property type="protein sequence ID" value="CAG7816623.1"/>
    <property type="molecule type" value="Genomic_DNA"/>
</dbReference>
<dbReference type="AlphaFoldDB" id="A0A8J2KGV9"/>
<feature type="domain" description="EndoU" evidence="8">
    <location>
        <begin position="43"/>
        <end position="307"/>
    </location>
</feature>
<evidence type="ECO:0000313" key="10">
    <source>
        <dbReference type="Proteomes" id="UP000708208"/>
    </source>
</evidence>
<proteinExistence type="inferred from homology"/>
<feature type="chain" id="PRO_5036517834" description="EndoU domain-containing protein" evidence="7">
    <location>
        <begin position="20"/>
        <end position="345"/>
    </location>
</feature>
<comment type="similarity">
    <text evidence="7">Belongs to the ENDOU family.</text>
</comment>
<sequence>MDLKQLLCLLVVLLPGTFAKRKQNFTREDANNTKKVNWKERIPKAVLSNLTETLLALESENDASQWVTVDLQGMRTKGVKEDLAPKPLLKINDEEVYKTKTIMRLKKLYDNYFPEVNKPEVVTEAENKEDWDFLNAVMATPIFQEAKNFLIMKDILTEENFEDTIHRIWFEQYPRAKNSLGSSGFEHVFLGEIKRGVSGFHNWLYFGDQEKKENLDYLGYLKHVKIGESKSWITHSFKWRDNLKPISSMFIGTTPEFEMSLITVCWFIRPNSRCWFTMNGTDFSIQTYIMNSNNMTYIGSGYADNAVLPGEAPISFKAESQSQESSIVAGASSLLGLVPSNWFIN</sequence>
<feature type="signal peptide" evidence="7">
    <location>
        <begin position="1"/>
        <end position="19"/>
    </location>
</feature>
<dbReference type="PANTHER" id="PTHR12439:SF42">
    <property type="entry name" value="ENDORIBONUCLEASE-RELATED"/>
    <property type="match status" value="1"/>
</dbReference>
<evidence type="ECO:0000259" key="8">
    <source>
        <dbReference type="PROSITE" id="PS51959"/>
    </source>
</evidence>
<evidence type="ECO:0000313" key="9">
    <source>
        <dbReference type="EMBL" id="CAG7816623.1"/>
    </source>
</evidence>
<dbReference type="InterPro" id="IPR039787">
    <property type="entry name" value="ENDOU"/>
</dbReference>
<dbReference type="Pfam" id="PF09412">
    <property type="entry name" value="XendoU"/>
    <property type="match status" value="1"/>
</dbReference>
<gene>
    <name evidence="9" type="ORF">AFUS01_LOCUS27236</name>
</gene>
<keyword evidence="7" id="KW-0464">Manganese</keyword>
<dbReference type="GO" id="GO:0004521">
    <property type="term" value="F:RNA endonuclease activity"/>
    <property type="evidence" value="ECO:0007669"/>
    <property type="project" value="UniProtKB-UniRule"/>
</dbReference>
<dbReference type="PANTHER" id="PTHR12439">
    <property type="entry name" value="PLACENTAL PROTEIN 11-RELATED"/>
    <property type="match status" value="1"/>
</dbReference>
<comment type="cofactor">
    <cofactor evidence="1 7">
        <name>Mn(2+)</name>
        <dbReference type="ChEBI" id="CHEBI:29035"/>
    </cofactor>
</comment>
<dbReference type="CDD" id="cd21159">
    <property type="entry name" value="XendoU"/>
    <property type="match status" value="1"/>
</dbReference>
<keyword evidence="10" id="KW-1185">Reference proteome</keyword>
<keyword evidence="4 7" id="KW-0255">Endonuclease</keyword>
<evidence type="ECO:0000256" key="1">
    <source>
        <dbReference type="ARBA" id="ARBA00001936"/>
    </source>
</evidence>
<keyword evidence="6" id="KW-0456">Lyase</keyword>
<dbReference type="InterPro" id="IPR018998">
    <property type="entry name" value="EndoU_C"/>
</dbReference>
<keyword evidence="5 7" id="KW-0694">RNA-binding</keyword>
<evidence type="ECO:0000256" key="5">
    <source>
        <dbReference type="ARBA" id="ARBA00022884"/>
    </source>
</evidence>
<dbReference type="OrthoDB" id="430326at2759"/>
<dbReference type="GO" id="GO:0003723">
    <property type="term" value="F:RNA binding"/>
    <property type="evidence" value="ECO:0007669"/>
    <property type="project" value="UniProtKB-UniRule"/>
</dbReference>
<dbReference type="GO" id="GO:0016829">
    <property type="term" value="F:lyase activity"/>
    <property type="evidence" value="ECO:0007669"/>
    <property type="project" value="UniProtKB-KW"/>
</dbReference>